<dbReference type="InterPro" id="IPR009029">
    <property type="entry name" value="HMG_CoA_Rdtase_sub-bd_dom_sf"/>
</dbReference>
<organism evidence="4 5">
    <name type="scientific">Seonamhaeicola marinus</name>
    <dbReference type="NCBI Taxonomy" id="1912246"/>
    <lineage>
        <taxon>Bacteria</taxon>
        <taxon>Pseudomonadati</taxon>
        <taxon>Bacteroidota</taxon>
        <taxon>Flavobacteriia</taxon>
        <taxon>Flavobacteriales</taxon>
        <taxon>Flavobacteriaceae</taxon>
    </lineage>
</organism>
<dbReference type="GO" id="GO:0004420">
    <property type="term" value="F:hydroxymethylglutaryl-CoA reductase (NADPH) activity"/>
    <property type="evidence" value="ECO:0007669"/>
    <property type="project" value="InterPro"/>
</dbReference>
<name>A0A5D0JEM6_9FLAO</name>
<keyword evidence="5" id="KW-1185">Reference proteome</keyword>
<dbReference type="InterPro" id="IPR009023">
    <property type="entry name" value="HMG_CoA_Rdtase_NAD(P)-bd_sf"/>
</dbReference>
<dbReference type="PANTHER" id="PTHR10572">
    <property type="entry name" value="3-HYDROXY-3-METHYLGLUTARYL-COENZYME A REDUCTASE"/>
    <property type="match status" value="1"/>
</dbReference>
<dbReference type="PANTHER" id="PTHR10572:SF24">
    <property type="entry name" value="3-HYDROXY-3-METHYLGLUTARYL-COENZYME A REDUCTASE"/>
    <property type="match status" value="1"/>
</dbReference>
<dbReference type="EC" id="1.1.1.88" evidence="3"/>
<dbReference type="NCBIfam" id="TIGR00532">
    <property type="entry name" value="HMG_CoA_R_NAD"/>
    <property type="match status" value="1"/>
</dbReference>
<dbReference type="PROSITE" id="PS50065">
    <property type="entry name" value="HMG_COA_REDUCTASE_4"/>
    <property type="match status" value="1"/>
</dbReference>
<evidence type="ECO:0000313" key="5">
    <source>
        <dbReference type="Proteomes" id="UP000323930"/>
    </source>
</evidence>
<dbReference type="Gene3D" id="1.10.8.660">
    <property type="match status" value="1"/>
</dbReference>
<sequence>MSKTIAGFSKLNKSEKIDWIIDTYFSNTPNAKTILTQYWNSDEKLQQLHDEFIENTITNYYLPLGVAPNFLINNQLYTIPMAIEESSVVAAASKAAKFWLDRGGFKTSVISTTKIGQVHFIYKGDYNKLQQFFKAVKPKLISDTAAITANMEKRGGGILDIELRDKTEDISGYYQLHASFETLDAMGANFINSCLEQFAKTFKSDALNFDLFSEEERQIDIVMSILSNYVPDCLVRAEVNCHVDDLVEKDTISGRAFAEKFVQAVSIAEKEPYRAVTHNKGIMNGIDAVILATGNDFRAVEAGVHAYAAKNGRYSSLTHAKIENDIFSFWIEVPLALGTVGGLTSLHPLVKLSLEMLGKPSAKELMQIVAVAGLAQNFAALRSLTTTGIQQGHMKMHLMNILNQFEASKEEKAVLTEHFKNNTVSHSAVVDAIENLRANN</sequence>
<protein>
    <recommendedName>
        <fullName evidence="3">3-hydroxy-3-methylglutaryl coenzyme A reductase</fullName>
        <shortName evidence="3">HMG-CoA reductase</shortName>
        <ecNumber evidence="3">1.1.1.88</ecNumber>
    </recommendedName>
</protein>
<accession>A0A5D0JEM6</accession>
<dbReference type="InterPro" id="IPR023074">
    <property type="entry name" value="HMG_CoA_Rdtase_cat_sf"/>
</dbReference>
<dbReference type="InterPro" id="IPR004553">
    <property type="entry name" value="HMG_CoA_Rdtase_bac-typ"/>
</dbReference>
<keyword evidence="3" id="KW-0520">NAD</keyword>
<dbReference type="GO" id="GO:0015936">
    <property type="term" value="P:coenzyme A metabolic process"/>
    <property type="evidence" value="ECO:0007669"/>
    <property type="project" value="InterPro"/>
</dbReference>
<keyword evidence="2 3" id="KW-0560">Oxidoreductase</keyword>
<dbReference type="EMBL" id="VSDQ01000163">
    <property type="protein sequence ID" value="TYA92352.1"/>
    <property type="molecule type" value="Genomic_DNA"/>
</dbReference>
<dbReference type="SUPFAM" id="SSF55035">
    <property type="entry name" value="NAD-binding domain of HMG-CoA reductase"/>
    <property type="match status" value="1"/>
</dbReference>
<dbReference type="UniPathway" id="UPA00257">
    <property type="reaction ID" value="UER00367"/>
</dbReference>
<dbReference type="Pfam" id="PF00368">
    <property type="entry name" value="HMG-CoA_red"/>
    <property type="match status" value="1"/>
</dbReference>
<reference evidence="4 5" key="1">
    <citation type="submission" date="2019-08" db="EMBL/GenBank/DDBJ databases">
        <title>Seonamhaeicola sediminis sp. nov., isolated from marine sediment.</title>
        <authorList>
            <person name="Cao W.R."/>
        </authorList>
    </citation>
    <scope>NUCLEOTIDE SEQUENCE [LARGE SCALE GENOMIC DNA]</scope>
    <source>
        <strain evidence="4 5">B011</strain>
    </source>
</reference>
<evidence type="ECO:0000256" key="1">
    <source>
        <dbReference type="ARBA" id="ARBA00007661"/>
    </source>
</evidence>
<comment type="similarity">
    <text evidence="1 3">Belongs to the HMG-CoA reductase family.</text>
</comment>
<dbReference type="PRINTS" id="PR00071">
    <property type="entry name" value="HMGCOARDTASE"/>
</dbReference>
<comment type="catalytic activity">
    <reaction evidence="3">
        <text>(R)-mevalonate + 2 NAD(+) + CoA = (3S)-3-hydroxy-3-methylglutaryl-CoA + 2 NADH + 2 H(+)</text>
        <dbReference type="Rhea" id="RHEA:14833"/>
        <dbReference type="ChEBI" id="CHEBI:15378"/>
        <dbReference type="ChEBI" id="CHEBI:36464"/>
        <dbReference type="ChEBI" id="CHEBI:43074"/>
        <dbReference type="ChEBI" id="CHEBI:57287"/>
        <dbReference type="ChEBI" id="CHEBI:57540"/>
        <dbReference type="ChEBI" id="CHEBI:57945"/>
        <dbReference type="EC" id="1.1.1.88"/>
    </reaction>
</comment>
<proteinExistence type="inferred from homology"/>
<dbReference type="Gene3D" id="3.90.770.10">
    <property type="entry name" value="3-hydroxy-3-methylglutaryl-coenzyme A Reductase, Chain A, domain 2"/>
    <property type="match status" value="2"/>
</dbReference>
<dbReference type="SUPFAM" id="SSF56542">
    <property type="entry name" value="Substrate-binding domain of HMG-CoA reductase"/>
    <property type="match status" value="1"/>
</dbReference>
<dbReference type="InterPro" id="IPR002202">
    <property type="entry name" value="HMG_CoA_Rdtase"/>
</dbReference>
<dbReference type="Proteomes" id="UP000323930">
    <property type="component" value="Unassembled WGS sequence"/>
</dbReference>
<dbReference type="AlphaFoldDB" id="A0A5D0JEM6"/>
<dbReference type="GO" id="GO:0140643">
    <property type="term" value="F:hydroxymethylglutaryl-CoA reductase (NADH) activity"/>
    <property type="evidence" value="ECO:0007669"/>
    <property type="project" value="UniProtKB-EC"/>
</dbReference>
<dbReference type="OrthoDB" id="9764892at2"/>
<comment type="pathway">
    <text evidence="3">Metabolic intermediate metabolism; (R)-mevalonate degradation; (S)-3-hydroxy-3-methylglutaryl-CoA from (R)-mevalonate: step 1/1.</text>
</comment>
<dbReference type="CDD" id="cd00644">
    <property type="entry name" value="HMG-CoA_reductase_classII"/>
    <property type="match status" value="1"/>
</dbReference>
<evidence type="ECO:0000256" key="3">
    <source>
        <dbReference type="RuleBase" id="RU361219"/>
    </source>
</evidence>
<evidence type="ECO:0000313" key="4">
    <source>
        <dbReference type="EMBL" id="TYA92352.1"/>
    </source>
</evidence>
<gene>
    <name evidence="4" type="ORF">FUA24_02650</name>
</gene>
<comment type="caution">
    <text evidence="4">The sequence shown here is derived from an EMBL/GenBank/DDBJ whole genome shotgun (WGS) entry which is preliminary data.</text>
</comment>
<evidence type="ECO:0000256" key="2">
    <source>
        <dbReference type="ARBA" id="ARBA00023002"/>
    </source>
</evidence>